<protein>
    <submittedName>
        <fullName evidence="1">Uncharacterized protein</fullName>
    </submittedName>
</protein>
<organism evidence="1 2">
    <name type="scientific">Pseudomonas imrae</name>
    <dbReference type="NCBI Taxonomy" id="2992837"/>
    <lineage>
        <taxon>Bacteria</taxon>
        <taxon>Pseudomonadati</taxon>
        <taxon>Pseudomonadota</taxon>
        <taxon>Gammaproteobacteria</taxon>
        <taxon>Pseudomonadales</taxon>
        <taxon>Pseudomonadaceae</taxon>
        <taxon>Pseudomonas</taxon>
    </lineage>
</organism>
<comment type="caution">
    <text evidence="1">The sequence shown here is derived from an EMBL/GenBank/DDBJ whole genome shotgun (WGS) entry which is preliminary data.</text>
</comment>
<reference evidence="1" key="1">
    <citation type="submission" date="2022-11" db="EMBL/GenBank/DDBJ databases">
        <title>Draft genome sequences of strains of Pseudomonas imrae sp. nov.</title>
        <authorList>
            <person name="Salva Serra F."/>
            <person name="Nimje P."/>
            <person name="Moore E.R.B."/>
            <person name="Marathe N.P."/>
        </authorList>
    </citation>
    <scope>NUCLEOTIDE SEQUENCE</scope>
    <source>
        <strain evidence="1">15FMM2</strain>
    </source>
</reference>
<evidence type="ECO:0000313" key="1">
    <source>
        <dbReference type="EMBL" id="MFO2476862.1"/>
    </source>
</evidence>
<dbReference type="EMBL" id="JAPEQY010000003">
    <property type="protein sequence ID" value="MFO2476862.1"/>
    <property type="molecule type" value="Genomic_DNA"/>
</dbReference>
<accession>A0ACC7PA39</accession>
<evidence type="ECO:0000313" key="2">
    <source>
        <dbReference type="Proteomes" id="UP001637618"/>
    </source>
</evidence>
<proteinExistence type="predicted"/>
<keyword evidence="2" id="KW-1185">Reference proteome</keyword>
<sequence length="186" mass="21284">MKDSKICEKIQTGKLLKNVNKRETETMNKMIMWVTISFSILSASAKAEVTQADVNLDFGRFAGFWVYDGCEKENINKKCWFIIEKKKELYGNKEYFTYAMQRAIPAKAEVLEKACDDFKYTTGFTVTNLPDKAICVKVIGAGDNAELYYPVGYTGHGTYKISKSSKDEFMKRANEESELLRKKANR</sequence>
<name>A0ACC7PA39_9PSED</name>
<gene>
    <name evidence="1" type="ORF">OOJ96_05515</name>
</gene>
<dbReference type="Proteomes" id="UP001637618">
    <property type="component" value="Unassembled WGS sequence"/>
</dbReference>